<accession>A0A5S3WM05</accession>
<sequence length="292" mass="31957">MTRVAYSIFACFGRPITVVKLNTLNSLLAGTLFIPVAVLATDAHTTANKIKVVSTEQIEWGYLNPARGDKSPRAANLWGDRTGSGATGMLVRFEPGFSSPPHIHNVSYRGIVIEGSLHNDDPTAKAMWMPSGSFWTQPAGEDHITSANAPANMIYLEIDSGPYLVKPSAQQFDNGERPVNLHYSNLTWLDQSTSTQLVGNGIEMANLWQKDSLSGVLLRLPANIKMTLSSEGTEFKAVMIQGQLNFERENARQMLHAGSFVTAHQPVDMSFSADQQVLLYVRTNAAFKAMAE</sequence>
<evidence type="ECO:0000313" key="1">
    <source>
        <dbReference type="EMBL" id="TMP27597.1"/>
    </source>
</evidence>
<dbReference type="Proteomes" id="UP000310249">
    <property type="component" value="Unassembled WGS sequence"/>
</dbReference>
<dbReference type="SUPFAM" id="SSF51182">
    <property type="entry name" value="RmlC-like cupins"/>
    <property type="match status" value="1"/>
</dbReference>
<reference evidence="1 2" key="1">
    <citation type="submission" date="2018-01" db="EMBL/GenBank/DDBJ databases">
        <authorList>
            <person name="Paulsen S."/>
            <person name="Gram L.K."/>
        </authorList>
    </citation>
    <scope>NUCLEOTIDE SEQUENCE [LARGE SCALE GENOMIC DNA]</scope>
    <source>
        <strain evidence="1 2">S2676</strain>
    </source>
</reference>
<evidence type="ECO:0008006" key="3">
    <source>
        <dbReference type="Google" id="ProtNLM"/>
    </source>
</evidence>
<dbReference type="Pfam" id="PF14499">
    <property type="entry name" value="DUF4437"/>
    <property type="match status" value="1"/>
</dbReference>
<dbReference type="Gene3D" id="2.60.120.10">
    <property type="entry name" value="Jelly Rolls"/>
    <property type="match status" value="1"/>
</dbReference>
<dbReference type="InterPro" id="IPR028013">
    <property type="entry name" value="DUF4437"/>
</dbReference>
<protein>
    <recommendedName>
        <fullName evidence="3">DUF4437 domain-containing protein</fullName>
    </recommendedName>
</protein>
<dbReference type="OrthoDB" id="291085at2"/>
<dbReference type="AlphaFoldDB" id="A0A5S3WM05"/>
<evidence type="ECO:0000313" key="2">
    <source>
        <dbReference type="Proteomes" id="UP000310249"/>
    </source>
</evidence>
<proteinExistence type="predicted"/>
<organism evidence="1 2">
    <name type="scientific">Pseudoalteromonas rubra</name>
    <dbReference type="NCBI Taxonomy" id="43658"/>
    <lineage>
        <taxon>Bacteria</taxon>
        <taxon>Pseudomonadati</taxon>
        <taxon>Pseudomonadota</taxon>
        <taxon>Gammaproteobacteria</taxon>
        <taxon>Alteromonadales</taxon>
        <taxon>Pseudoalteromonadaceae</taxon>
        <taxon>Pseudoalteromonas</taxon>
    </lineage>
</organism>
<dbReference type="InterPro" id="IPR011051">
    <property type="entry name" value="RmlC_Cupin_sf"/>
</dbReference>
<comment type="caution">
    <text evidence="1">The sequence shown here is derived from an EMBL/GenBank/DDBJ whole genome shotgun (WGS) entry which is preliminary data.</text>
</comment>
<gene>
    <name evidence="1" type="ORF">CWB99_14170</name>
</gene>
<dbReference type="InterPro" id="IPR014710">
    <property type="entry name" value="RmlC-like_jellyroll"/>
</dbReference>
<dbReference type="EMBL" id="PNCI01000031">
    <property type="protein sequence ID" value="TMP27597.1"/>
    <property type="molecule type" value="Genomic_DNA"/>
</dbReference>
<name>A0A5S3WM05_9GAMM</name>
<reference evidence="2" key="2">
    <citation type="submission" date="2019-06" db="EMBL/GenBank/DDBJ databases">
        <title>Co-occurence of chitin degradation, pigmentation and bioactivity in marine Pseudoalteromonas.</title>
        <authorList>
            <person name="Sonnenschein E.C."/>
            <person name="Bech P.K."/>
        </authorList>
    </citation>
    <scope>NUCLEOTIDE SEQUENCE [LARGE SCALE GENOMIC DNA]</scope>
    <source>
        <strain evidence="2">S2676</strain>
    </source>
</reference>
<dbReference type="CDD" id="cd06989">
    <property type="entry name" value="cupin_DRT102"/>
    <property type="match status" value="1"/>
</dbReference>